<organism evidence="2 3">
    <name type="scientific">Macrosiphum euphorbiae</name>
    <name type="common">potato aphid</name>
    <dbReference type="NCBI Taxonomy" id="13131"/>
    <lineage>
        <taxon>Eukaryota</taxon>
        <taxon>Metazoa</taxon>
        <taxon>Ecdysozoa</taxon>
        <taxon>Arthropoda</taxon>
        <taxon>Hexapoda</taxon>
        <taxon>Insecta</taxon>
        <taxon>Pterygota</taxon>
        <taxon>Neoptera</taxon>
        <taxon>Paraneoptera</taxon>
        <taxon>Hemiptera</taxon>
        <taxon>Sternorrhyncha</taxon>
        <taxon>Aphidomorpha</taxon>
        <taxon>Aphidoidea</taxon>
        <taxon>Aphididae</taxon>
        <taxon>Macrosiphini</taxon>
        <taxon>Macrosiphum</taxon>
    </lineage>
</organism>
<sequence>MSFNSEPSLDEQIYELQEEDSILSFYPIEIDAEDIDDLISEENIIKYENTYRMDSKKPFDERLAKVVLKTEIENHLNDETKYDQNEAIQTCINISLNVRNKIRDMDFDRYKIVCIVGIVEKKSQGVLSEVKFLRDISRDKYVKTKFENNFLVATIVVGAFYHE</sequence>
<dbReference type="GO" id="GO:0005737">
    <property type="term" value="C:cytoplasm"/>
    <property type="evidence" value="ECO:0007669"/>
    <property type="project" value="TreeGrafter"/>
</dbReference>
<evidence type="ECO:0000313" key="3">
    <source>
        <dbReference type="Proteomes" id="UP001160148"/>
    </source>
</evidence>
<comment type="caution">
    <text evidence="2">The sequence shown here is derived from an EMBL/GenBank/DDBJ whole genome shotgun (WGS) entry which is preliminary data.</text>
</comment>
<evidence type="ECO:0000313" key="2">
    <source>
        <dbReference type="EMBL" id="CAI6344423.1"/>
    </source>
</evidence>
<name>A0AAV0VJL7_9HEMI</name>
<dbReference type="GO" id="GO:0045505">
    <property type="term" value="F:dynein intermediate chain binding"/>
    <property type="evidence" value="ECO:0007669"/>
    <property type="project" value="TreeGrafter"/>
</dbReference>
<accession>A0AAV0VJL7</accession>
<gene>
    <name evidence="2" type="ORF">MEUPH1_LOCUS1557</name>
</gene>
<keyword evidence="3" id="KW-1185">Reference proteome</keyword>
<dbReference type="PANTHER" id="PTHR21255:SF65">
    <property type="entry name" value="TCTEX1 DOMAIN-CONTAINING PROTEIN 2"/>
    <property type="match status" value="1"/>
</dbReference>
<dbReference type="InterPro" id="IPR005334">
    <property type="entry name" value="Tctex-1-like"/>
</dbReference>
<dbReference type="GO" id="GO:0005868">
    <property type="term" value="C:cytoplasmic dynein complex"/>
    <property type="evidence" value="ECO:0007669"/>
    <property type="project" value="TreeGrafter"/>
</dbReference>
<protein>
    <submittedName>
        <fullName evidence="2">Uncharacterized protein</fullName>
    </submittedName>
</protein>
<evidence type="ECO:0000256" key="1">
    <source>
        <dbReference type="ARBA" id="ARBA00005361"/>
    </source>
</evidence>
<dbReference type="AlphaFoldDB" id="A0AAV0VJL7"/>
<dbReference type="Proteomes" id="UP001160148">
    <property type="component" value="Unassembled WGS sequence"/>
</dbReference>
<dbReference type="CDD" id="cd21451">
    <property type="entry name" value="DLC-like_TCTEX1D"/>
    <property type="match status" value="1"/>
</dbReference>
<dbReference type="Pfam" id="PF03645">
    <property type="entry name" value="Tctex-1"/>
    <property type="match status" value="1"/>
</dbReference>
<dbReference type="GO" id="GO:0007018">
    <property type="term" value="P:microtubule-based movement"/>
    <property type="evidence" value="ECO:0007669"/>
    <property type="project" value="TreeGrafter"/>
</dbReference>
<reference evidence="2 3" key="1">
    <citation type="submission" date="2023-01" db="EMBL/GenBank/DDBJ databases">
        <authorList>
            <person name="Whitehead M."/>
        </authorList>
    </citation>
    <scope>NUCLEOTIDE SEQUENCE [LARGE SCALE GENOMIC DNA]</scope>
</reference>
<dbReference type="InterPro" id="IPR038586">
    <property type="entry name" value="Tctex-1-like_sf"/>
</dbReference>
<dbReference type="Gene3D" id="3.30.1140.40">
    <property type="entry name" value="Tctex-1"/>
    <property type="match status" value="1"/>
</dbReference>
<dbReference type="PANTHER" id="PTHR21255">
    <property type="entry name" value="T-COMPLEX-ASSOCIATED-TESTIS-EXPRESSED 1/ DYNEIN LIGHT CHAIN"/>
    <property type="match status" value="1"/>
</dbReference>
<dbReference type="EMBL" id="CARXXK010000001">
    <property type="protein sequence ID" value="CAI6344423.1"/>
    <property type="molecule type" value="Genomic_DNA"/>
</dbReference>
<comment type="similarity">
    <text evidence="1">Belongs to the dynein light chain Tctex-type family.</text>
</comment>
<proteinExistence type="inferred from homology"/>